<comment type="caution">
    <text evidence="3">The sequence shown here is derived from an EMBL/GenBank/DDBJ whole genome shotgun (WGS) entry which is preliminary data.</text>
</comment>
<sequence length="316" mass="35028">MVKDPDAMRKASRPITATFAALLAGVSLLAASPLMAMDSPQASLTLEQEDTSNREDVNPSTREQLDSATGEHVDTSSVTGDPFYCGERKLGTWFYCERPKPKPSEPAASASAASPTYRQQLDKIGARLEELKAKAILEPTSDNIIAYVRYQREQLDRASTFADVWERAIWQHPDLDYTLQRPVSTLGKTAWLAQRKTDREAVIASLSERYGLFFFYSSSCGACEVFSPIVRTLSDKYHLSVLPVSMDGGPTPAFPRYVVNQGQYEKMGLEGGQVPALVLFDTYLKKPIPIGYGIMAEDEVLQRIFYLTSVKPGSDF</sequence>
<feature type="compositionally biased region" description="Basic and acidic residues" evidence="1">
    <location>
        <begin position="51"/>
        <end position="74"/>
    </location>
</feature>
<feature type="signal peptide" evidence="2">
    <location>
        <begin position="1"/>
        <end position="36"/>
    </location>
</feature>
<evidence type="ECO:0000256" key="1">
    <source>
        <dbReference type="SAM" id="MobiDB-lite"/>
    </source>
</evidence>
<dbReference type="Pfam" id="PF13728">
    <property type="entry name" value="TraF"/>
    <property type="match status" value="1"/>
</dbReference>
<dbReference type="Gene3D" id="3.40.30.10">
    <property type="entry name" value="Glutaredoxin"/>
    <property type="match status" value="1"/>
</dbReference>
<feature type="chain" id="PRO_5018754771" evidence="2">
    <location>
        <begin position="37"/>
        <end position="316"/>
    </location>
</feature>
<feature type="region of interest" description="Disordered" evidence="1">
    <location>
        <begin position="45"/>
        <end position="76"/>
    </location>
</feature>
<name>A0A3S2V676_9SPHN</name>
<keyword evidence="2" id="KW-0732">Signal</keyword>
<protein>
    <submittedName>
        <fullName evidence="3">Conjugal transfer protein TraF</fullName>
    </submittedName>
</protein>
<organism evidence="3 4">
    <name type="scientific">Novosphingobium umbonatum</name>
    <dbReference type="NCBI Taxonomy" id="1908524"/>
    <lineage>
        <taxon>Bacteria</taxon>
        <taxon>Pseudomonadati</taxon>
        <taxon>Pseudomonadota</taxon>
        <taxon>Alphaproteobacteria</taxon>
        <taxon>Sphingomonadales</taxon>
        <taxon>Sphingomonadaceae</taxon>
        <taxon>Novosphingobium</taxon>
    </lineage>
</organism>
<keyword evidence="4" id="KW-1185">Reference proteome</keyword>
<dbReference type="OrthoDB" id="5559625at2"/>
<dbReference type="NCBIfam" id="TIGR02740">
    <property type="entry name" value="TraF-like"/>
    <property type="match status" value="1"/>
</dbReference>
<dbReference type="InterPro" id="IPR039555">
    <property type="entry name" value="TraF/TrbB"/>
</dbReference>
<evidence type="ECO:0000313" key="3">
    <source>
        <dbReference type="EMBL" id="RVU04652.1"/>
    </source>
</evidence>
<evidence type="ECO:0000256" key="2">
    <source>
        <dbReference type="SAM" id="SignalP"/>
    </source>
</evidence>
<dbReference type="InterPro" id="IPR014111">
    <property type="entry name" value="T4SS_TraF-like"/>
</dbReference>
<accession>A0A3S2V676</accession>
<evidence type="ECO:0000313" key="4">
    <source>
        <dbReference type="Proteomes" id="UP000282837"/>
    </source>
</evidence>
<reference evidence="3 4" key="1">
    <citation type="submission" date="2019-01" db="EMBL/GenBank/DDBJ databases">
        <authorList>
            <person name="Chen W.-M."/>
        </authorList>
    </citation>
    <scope>NUCLEOTIDE SEQUENCE [LARGE SCALE GENOMIC DNA]</scope>
    <source>
        <strain evidence="3 4">FSY-9</strain>
    </source>
</reference>
<dbReference type="Proteomes" id="UP000282837">
    <property type="component" value="Unassembled WGS sequence"/>
</dbReference>
<dbReference type="RefSeq" id="WP_127709357.1">
    <property type="nucleotide sequence ID" value="NZ_SACO01000007.1"/>
</dbReference>
<dbReference type="EMBL" id="SACO01000007">
    <property type="protein sequence ID" value="RVU04652.1"/>
    <property type="molecule type" value="Genomic_DNA"/>
</dbReference>
<dbReference type="SUPFAM" id="SSF52833">
    <property type="entry name" value="Thioredoxin-like"/>
    <property type="match status" value="1"/>
</dbReference>
<gene>
    <name evidence="3" type="ORF">EOE18_10830</name>
</gene>
<dbReference type="AlphaFoldDB" id="A0A3S2V676"/>
<proteinExistence type="predicted"/>
<dbReference type="InterPro" id="IPR036249">
    <property type="entry name" value="Thioredoxin-like_sf"/>
</dbReference>